<sequence>MKDNMQSSWLPIGMCLGLSIGTAIGAATKSLVIYTKLGVKILNL</sequence>
<dbReference type="EMBL" id="CP121687">
    <property type="protein sequence ID" value="WZL69579.1"/>
    <property type="molecule type" value="Genomic_DNA"/>
</dbReference>
<keyword evidence="2" id="KW-1185">Reference proteome</keyword>
<name>A0ABZ2Y4N4_9FIRM</name>
<evidence type="ECO:0000313" key="1">
    <source>
        <dbReference type="EMBL" id="WZL69579.1"/>
    </source>
</evidence>
<accession>A0ABZ2Y4N4</accession>
<protein>
    <submittedName>
        <fullName evidence="1">Uncharacterized protein</fullName>
    </submittedName>
</protein>
<dbReference type="Proteomes" id="UP001486565">
    <property type="component" value="Chromosome"/>
</dbReference>
<proteinExistence type="predicted"/>
<organism evidence="1 2">
    <name type="scientific">Defluviitalea saccharophila</name>
    <dbReference type="NCBI Taxonomy" id="879970"/>
    <lineage>
        <taxon>Bacteria</taxon>
        <taxon>Bacillati</taxon>
        <taxon>Bacillota</taxon>
        <taxon>Clostridia</taxon>
        <taxon>Lachnospirales</taxon>
        <taxon>Defluviitaleaceae</taxon>
        <taxon>Defluviitalea</taxon>
    </lineage>
</organism>
<dbReference type="RefSeq" id="WP_341876564.1">
    <property type="nucleotide sequence ID" value="NZ_CP121687.1"/>
</dbReference>
<evidence type="ECO:0000313" key="2">
    <source>
        <dbReference type="Proteomes" id="UP001486565"/>
    </source>
</evidence>
<reference evidence="1 2" key="1">
    <citation type="submission" date="2023-03" db="EMBL/GenBank/DDBJ databases">
        <title>Novel Species.</title>
        <authorList>
            <person name="Ma S."/>
        </authorList>
    </citation>
    <scope>NUCLEOTIDE SEQUENCE [LARGE SCALE GENOMIC DNA]</scope>
    <source>
        <strain evidence="1 2">LIND6LT2</strain>
    </source>
</reference>
<gene>
    <name evidence="1" type="ORF">QBE51_12445</name>
</gene>